<protein>
    <submittedName>
        <fullName evidence="2">Uncharacterized protein</fullName>
    </submittedName>
</protein>
<reference evidence="2 3" key="1">
    <citation type="journal article" date="2007" name="Int. J. Syst. Evol. Microbiol.">
        <title>Paenibacillus ginsengarvi sp. nov., isolated from soil from ginseng cultivation.</title>
        <authorList>
            <person name="Yoon M.H."/>
            <person name="Ten L.N."/>
            <person name="Im W.T."/>
        </authorList>
    </citation>
    <scope>NUCLEOTIDE SEQUENCE [LARGE SCALE GENOMIC DNA]</scope>
    <source>
        <strain evidence="2 3">KCTC 13059</strain>
    </source>
</reference>
<dbReference type="Proteomes" id="UP000282311">
    <property type="component" value="Unassembled WGS sequence"/>
</dbReference>
<name>A0A3B0CF58_9BACL</name>
<dbReference type="AlphaFoldDB" id="A0A3B0CF58"/>
<sequence length="109" mass="11952">MKMGAFLLGGIVGAAAVMYMNRGGSWSFAGMSDMFGTSMNGAKANQRNNRHFRSSSSSSHTRDMSRDNGRNAGRDDADFKEMENMIKSDPNVKKEVDEILGQSGRSYTQ</sequence>
<comment type="caution">
    <text evidence="2">The sequence shown here is derived from an EMBL/GenBank/DDBJ whole genome shotgun (WGS) entry which is preliminary data.</text>
</comment>
<gene>
    <name evidence="2" type="ORF">D7M11_11505</name>
</gene>
<dbReference type="EMBL" id="RBAH01000007">
    <property type="protein sequence ID" value="RKN84615.1"/>
    <property type="molecule type" value="Genomic_DNA"/>
</dbReference>
<keyword evidence="3" id="KW-1185">Reference proteome</keyword>
<organism evidence="2 3">
    <name type="scientific">Paenibacillus ginsengarvi</name>
    <dbReference type="NCBI Taxonomy" id="400777"/>
    <lineage>
        <taxon>Bacteria</taxon>
        <taxon>Bacillati</taxon>
        <taxon>Bacillota</taxon>
        <taxon>Bacilli</taxon>
        <taxon>Bacillales</taxon>
        <taxon>Paenibacillaceae</taxon>
        <taxon>Paenibacillus</taxon>
    </lineage>
</organism>
<evidence type="ECO:0000256" key="1">
    <source>
        <dbReference type="SAM" id="MobiDB-lite"/>
    </source>
</evidence>
<dbReference type="RefSeq" id="WP_120747358.1">
    <property type="nucleotide sequence ID" value="NZ_RBAH01000007.1"/>
</dbReference>
<proteinExistence type="predicted"/>
<evidence type="ECO:0000313" key="3">
    <source>
        <dbReference type="Proteomes" id="UP000282311"/>
    </source>
</evidence>
<feature type="region of interest" description="Disordered" evidence="1">
    <location>
        <begin position="39"/>
        <end position="109"/>
    </location>
</feature>
<feature type="compositionally biased region" description="Basic and acidic residues" evidence="1">
    <location>
        <begin position="60"/>
        <end position="97"/>
    </location>
</feature>
<evidence type="ECO:0000313" key="2">
    <source>
        <dbReference type="EMBL" id="RKN84615.1"/>
    </source>
</evidence>
<accession>A0A3B0CF58</accession>
<dbReference type="OrthoDB" id="2614893at2"/>